<name>A0A835U3R0_VANPL</name>
<organism evidence="2 3">
    <name type="scientific">Vanilla planifolia</name>
    <name type="common">Vanilla</name>
    <dbReference type="NCBI Taxonomy" id="51239"/>
    <lineage>
        <taxon>Eukaryota</taxon>
        <taxon>Viridiplantae</taxon>
        <taxon>Streptophyta</taxon>
        <taxon>Embryophyta</taxon>
        <taxon>Tracheophyta</taxon>
        <taxon>Spermatophyta</taxon>
        <taxon>Magnoliopsida</taxon>
        <taxon>Liliopsida</taxon>
        <taxon>Asparagales</taxon>
        <taxon>Orchidaceae</taxon>
        <taxon>Vanilloideae</taxon>
        <taxon>Vanilleae</taxon>
        <taxon>Vanilla</taxon>
    </lineage>
</organism>
<comment type="caution">
    <text evidence="2">The sequence shown here is derived from an EMBL/GenBank/DDBJ whole genome shotgun (WGS) entry which is preliminary data.</text>
</comment>
<dbReference type="AlphaFoldDB" id="A0A835U3R0"/>
<sequence>MKRNGTEFGSRPLERRKDILMAILIFDFLSFPSSLQRTNDPIRADLRPERNVPFYLRRIPCGKRPSTFDHILRPTSVQIENVFSFTLTRVFTACSTRCP</sequence>
<evidence type="ECO:0000313" key="4">
    <source>
        <dbReference type="Proteomes" id="UP000639772"/>
    </source>
</evidence>
<dbReference type="EMBL" id="JADCNL010000559">
    <property type="protein sequence ID" value="KAG0446680.1"/>
    <property type="molecule type" value="Genomic_DNA"/>
</dbReference>
<proteinExistence type="predicted"/>
<evidence type="ECO:0000313" key="3">
    <source>
        <dbReference type="Proteomes" id="UP000636800"/>
    </source>
</evidence>
<reference evidence="3 4" key="1">
    <citation type="journal article" date="2020" name="Nat. Food">
        <title>A phased Vanilla planifolia genome enables genetic improvement of flavour and production.</title>
        <authorList>
            <person name="Hasing T."/>
            <person name="Tang H."/>
            <person name="Brym M."/>
            <person name="Khazi F."/>
            <person name="Huang T."/>
            <person name="Chambers A.H."/>
        </authorList>
    </citation>
    <scope>NUCLEOTIDE SEQUENCE [LARGE SCALE GENOMIC DNA]</scope>
    <source>
        <tissue evidence="2">Leaf</tissue>
    </source>
</reference>
<accession>A0A835U3R0</accession>
<protein>
    <submittedName>
        <fullName evidence="2">Uncharacterized protein</fullName>
    </submittedName>
</protein>
<gene>
    <name evidence="2" type="ORF">HPP92_028722</name>
    <name evidence="1" type="ORF">HPP92_028734</name>
</gene>
<evidence type="ECO:0000313" key="1">
    <source>
        <dbReference type="EMBL" id="KAG0446630.1"/>
    </source>
</evidence>
<dbReference type="EMBL" id="JADCNM010000560">
    <property type="protein sequence ID" value="KAG0446630.1"/>
    <property type="molecule type" value="Genomic_DNA"/>
</dbReference>
<keyword evidence="3" id="KW-1185">Reference proteome</keyword>
<dbReference type="Proteomes" id="UP000639772">
    <property type="component" value="Unassembled WGS sequence"/>
</dbReference>
<dbReference type="Proteomes" id="UP000636800">
    <property type="component" value="Unassembled WGS sequence"/>
</dbReference>
<evidence type="ECO:0000313" key="2">
    <source>
        <dbReference type="EMBL" id="KAG0446680.1"/>
    </source>
</evidence>